<evidence type="ECO:0000313" key="14">
    <source>
        <dbReference type="Proteomes" id="UP000034832"/>
    </source>
</evidence>
<comment type="similarity">
    <text evidence="3 12">Belongs to the CcmD/CycX/HelD family.</text>
</comment>
<evidence type="ECO:0000256" key="6">
    <source>
        <dbReference type="ARBA" id="ARBA00022475"/>
    </source>
</evidence>
<sequence length="63" mass="6892">MPFLTSLGPYASFIVTSYLLVGLVVAALIVWVGLDFRRQKQILRDLEASGVTRRSAQPPGKTS</sequence>
<evidence type="ECO:0000256" key="3">
    <source>
        <dbReference type="ARBA" id="ARBA00008741"/>
    </source>
</evidence>
<dbReference type="Proteomes" id="UP000034832">
    <property type="component" value="Unassembled WGS sequence"/>
</dbReference>
<protein>
    <recommendedName>
        <fullName evidence="4 12">Heme exporter protein D</fullName>
    </recommendedName>
</protein>
<accession>A0A4U6BRJ8</accession>
<name>A0A4U6BRJ8_9BRAD</name>
<dbReference type="GO" id="GO:0015886">
    <property type="term" value="P:heme transport"/>
    <property type="evidence" value="ECO:0007669"/>
    <property type="project" value="InterPro"/>
</dbReference>
<gene>
    <name evidence="13" type="primary">ccmD</name>
    <name evidence="13" type="ORF">YH63_007975</name>
</gene>
<evidence type="ECO:0000256" key="10">
    <source>
        <dbReference type="ARBA" id="ARBA00022989"/>
    </source>
</evidence>
<keyword evidence="8 12" id="KW-0812">Transmembrane</keyword>
<dbReference type="AlphaFoldDB" id="A0A4U6BRJ8"/>
<dbReference type="InterPro" id="IPR007078">
    <property type="entry name" value="Haem_export_protD_CcmD"/>
</dbReference>
<keyword evidence="6 12" id="KW-1003">Cell membrane</keyword>
<comment type="subcellular location">
    <subcellularLocation>
        <location evidence="2 12">Cell inner membrane</location>
        <topology evidence="2 12">Single-pass membrane protein</topology>
    </subcellularLocation>
</comment>
<reference evidence="13" key="1">
    <citation type="submission" date="2019-04" db="EMBL/GenBank/DDBJ databases">
        <title>Whole genome sequencing of cave bacteria.</title>
        <authorList>
            <person name="Gan H.M."/>
            <person name="Barton H."/>
            <person name="Savka M.A."/>
        </authorList>
    </citation>
    <scope>NUCLEOTIDE SEQUENCE [LARGE SCALE GENOMIC DNA]</scope>
    <source>
        <strain evidence="13">LC387</strain>
    </source>
</reference>
<keyword evidence="14" id="KW-1185">Reference proteome</keyword>
<organism evidence="13 14">
    <name type="scientific">Afipia massiliensis</name>
    <dbReference type="NCBI Taxonomy" id="211460"/>
    <lineage>
        <taxon>Bacteria</taxon>
        <taxon>Pseudomonadati</taxon>
        <taxon>Pseudomonadota</taxon>
        <taxon>Alphaproteobacteria</taxon>
        <taxon>Hyphomicrobiales</taxon>
        <taxon>Nitrobacteraceae</taxon>
        <taxon>Afipia</taxon>
    </lineage>
</organism>
<proteinExistence type="inferred from homology"/>
<keyword evidence="11 12" id="KW-0472">Membrane</keyword>
<evidence type="ECO:0000256" key="5">
    <source>
        <dbReference type="ARBA" id="ARBA00022448"/>
    </source>
</evidence>
<keyword evidence="5 12" id="KW-0813">Transport</keyword>
<evidence type="ECO:0000256" key="7">
    <source>
        <dbReference type="ARBA" id="ARBA00022519"/>
    </source>
</evidence>
<keyword evidence="7 12" id="KW-0997">Cell inner membrane</keyword>
<evidence type="ECO:0000256" key="12">
    <source>
        <dbReference type="RuleBase" id="RU363101"/>
    </source>
</evidence>
<dbReference type="STRING" id="211460.YH63_10990"/>
<evidence type="ECO:0000256" key="2">
    <source>
        <dbReference type="ARBA" id="ARBA00004377"/>
    </source>
</evidence>
<feature type="transmembrane region" description="Helical" evidence="12">
    <location>
        <begin position="12"/>
        <end position="34"/>
    </location>
</feature>
<dbReference type="EMBL" id="LBIA02000001">
    <property type="protein sequence ID" value="TKT71354.1"/>
    <property type="molecule type" value="Genomic_DNA"/>
</dbReference>
<evidence type="ECO:0000313" key="13">
    <source>
        <dbReference type="EMBL" id="TKT71354.1"/>
    </source>
</evidence>
<keyword evidence="10 12" id="KW-1133">Transmembrane helix</keyword>
<dbReference type="Pfam" id="PF04995">
    <property type="entry name" value="CcmD"/>
    <property type="match status" value="1"/>
</dbReference>
<dbReference type="GO" id="GO:0005886">
    <property type="term" value="C:plasma membrane"/>
    <property type="evidence" value="ECO:0007669"/>
    <property type="project" value="UniProtKB-SubCell"/>
</dbReference>
<dbReference type="RefSeq" id="WP_046829674.1">
    <property type="nucleotide sequence ID" value="NZ_LBIA02000001.1"/>
</dbReference>
<dbReference type="GO" id="GO:0017004">
    <property type="term" value="P:cytochrome complex assembly"/>
    <property type="evidence" value="ECO:0007669"/>
    <property type="project" value="UniProtKB-KW"/>
</dbReference>
<evidence type="ECO:0000256" key="4">
    <source>
        <dbReference type="ARBA" id="ARBA00016461"/>
    </source>
</evidence>
<comment type="caution">
    <text evidence="13">The sequence shown here is derived from an EMBL/GenBank/DDBJ whole genome shotgun (WGS) entry which is preliminary data.</text>
</comment>
<evidence type="ECO:0000256" key="1">
    <source>
        <dbReference type="ARBA" id="ARBA00002442"/>
    </source>
</evidence>
<comment type="function">
    <text evidence="1 12">Required for the export of heme to the periplasm for the biogenesis of c-type cytochromes.</text>
</comment>
<evidence type="ECO:0000256" key="8">
    <source>
        <dbReference type="ARBA" id="ARBA00022692"/>
    </source>
</evidence>
<keyword evidence="9 12" id="KW-0201">Cytochrome c-type biogenesis</keyword>
<evidence type="ECO:0000256" key="9">
    <source>
        <dbReference type="ARBA" id="ARBA00022748"/>
    </source>
</evidence>
<evidence type="ECO:0000256" key="11">
    <source>
        <dbReference type="ARBA" id="ARBA00023136"/>
    </source>
</evidence>
<dbReference type="NCBIfam" id="TIGR03141">
    <property type="entry name" value="cytochro_ccmD"/>
    <property type="match status" value="1"/>
</dbReference>